<proteinExistence type="predicted"/>
<reference evidence="1 2" key="1">
    <citation type="submission" date="2016-11" db="EMBL/GenBank/DDBJ databases">
        <authorList>
            <person name="Jaros S."/>
            <person name="Januszkiewicz K."/>
            <person name="Wedrychowicz H."/>
        </authorList>
    </citation>
    <scope>NUCLEOTIDE SEQUENCE [LARGE SCALE GENOMIC DNA]</scope>
    <source>
        <strain evidence="1 2">DSM 21074</strain>
    </source>
</reference>
<dbReference type="AlphaFoldDB" id="A0A1M6KPF4"/>
<gene>
    <name evidence="1" type="ORF">SAMN02745146_3517</name>
</gene>
<dbReference type="EMBL" id="FQYN01000008">
    <property type="protein sequence ID" value="SHJ60883.1"/>
    <property type="molecule type" value="Genomic_DNA"/>
</dbReference>
<sequence>MKNTVEYIANEAGQRTAVVVSYAEWEKMRQKLSRLQQKVRVLQGIRNGLREVKAAGERNEPLQSLQAFLDES</sequence>
<dbReference type="Proteomes" id="UP000184418">
    <property type="component" value="Unassembled WGS sequence"/>
</dbReference>
<keyword evidence="2" id="KW-1185">Reference proteome</keyword>
<dbReference type="OrthoDB" id="798979at2"/>
<accession>A0A1M6KPF4</accession>
<evidence type="ECO:0000313" key="1">
    <source>
        <dbReference type="EMBL" id="SHJ60883.1"/>
    </source>
</evidence>
<evidence type="ECO:0000313" key="2">
    <source>
        <dbReference type="Proteomes" id="UP000184418"/>
    </source>
</evidence>
<protein>
    <recommendedName>
        <fullName evidence="3">Antitoxin</fullName>
    </recommendedName>
</protein>
<name>A0A1M6KPF4_9BACT</name>
<evidence type="ECO:0008006" key="3">
    <source>
        <dbReference type="Google" id="ProtNLM"/>
    </source>
</evidence>
<organism evidence="1 2">
    <name type="scientific">Hymenobacter daecheongensis DSM 21074</name>
    <dbReference type="NCBI Taxonomy" id="1121955"/>
    <lineage>
        <taxon>Bacteria</taxon>
        <taxon>Pseudomonadati</taxon>
        <taxon>Bacteroidota</taxon>
        <taxon>Cytophagia</taxon>
        <taxon>Cytophagales</taxon>
        <taxon>Hymenobacteraceae</taxon>
        <taxon>Hymenobacter</taxon>
    </lineage>
</organism>
<dbReference type="RefSeq" id="WP_073111619.1">
    <property type="nucleotide sequence ID" value="NZ_FQYN01000008.1"/>
</dbReference>